<dbReference type="SUPFAM" id="SSF52540">
    <property type="entry name" value="P-loop containing nucleoside triphosphate hydrolases"/>
    <property type="match status" value="1"/>
</dbReference>
<dbReference type="AlphaFoldDB" id="A0A445MTF6"/>
<protein>
    <recommendedName>
        <fullName evidence="1">Endonuclease GajA/Old nuclease/RecF-like AAA domain-containing protein</fullName>
    </recommendedName>
</protein>
<dbReference type="PANTHER" id="PTHR32182:SF22">
    <property type="entry name" value="ATP-DEPENDENT ENDONUCLEASE, OLD FAMILY-RELATED"/>
    <property type="match status" value="1"/>
</dbReference>
<dbReference type="Pfam" id="PF13175">
    <property type="entry name" value="AAA_15"/>
    <property type="match status" value="1"/>
</dbReference>
<feature type="domain" description="Endonuclease GajA/Old nuclease/RecF-like AAA" evidence="1">
    <location>
        <begin position="1"/>
        <end position="75"/>
    </location>
</feature>
<proteinExistence type="predicted"/>
<accession>A0A445MTF6</accession>
<evidence type="ECO:0000259" key="1">
    <source>
        <dbReference type="Pfam" id="PF13175"/>
    </source>
</evidence>
<dbReference type="PANTHER" id="PTHR32182">
    <property type="entry name" value="DNA REPLICATION AND REPAIR PROTEIN RECF"/>
    <property type="match status" value="1"/>
</dbReference>
<dbReference type="Gene3D" id="3.40.50.300">
    <property type="entry name" value="P-loop containing nucleotide triphosphate hydrolases"/>
    <property type="match status" value="1"/>
</dbReference>
<dbReference type="GO" id="GO:0006302">
    <property type="term" value="P:double-strand break repair"/>
    <property type="evidence" value="ECO:0007669"/>
    <property type="project" value="TreeGrafter"/>
</dbReference>
<name>A0A445MTF6_9BACT</name>
<organism evidence="2">
    <name type="scientific">uncultured Desulfobacterium sp</name>
    <dbReference type="NCBI Taxonomy" id="201089"/>
    <lineage>
        <taxon>Bacteria</taxon>
        <taxon>Pseudomonadati</taxon>
        <taxon>Thermodesulfobacteriota</taxon>
        <taxon>Desulfobacteria</taxon>
        <taxon>Desulfobacterales</taxon>
        <taxon>Desulfobacteriaceae</taxon>
        <taxon>Desulfobacterium</taxon>
        <taxon>environmental samples</taxon>
    </lineage>
</organism>
<dbReference type="InterPro" id="IPR041685">
    <property type="entry name" value="AAA_GajA/Old/RecF-like"/>
</dbReference>
<evidence type="ECO:0000313" key="2">
    <source>
        <dbReference type="EMBL" id="SPD72748.1"/>
    </source>
</evidence>
<dbReference type="InterPro" id="IPR027417">
    <property type="entry name" value="P-loop_NTPase"/>
</dbReference>
<dbReference type="GO" id="GO:0000731">
    <property type="term" value="P:DNA synthesis involved in DNA repair"/>
    <property type="evidence" value="ECO:0007669"/>
    <property type="project" value="TreeGrafter"/>
</dbReference>
<reference evidence="2" key="1">
    <citation type="submission" date="2018-01" db="EMBL/GenBank/DDBJ databases">
        <authorList>
            <person name="Regsiter A."/>
            <person name="William W."/>
        </authorList>
    </citation>
    <scope>NUCLEOTIDE SEQUENCE</scope>
    <source>
        <strain evidence="2">TRIP AH-1</strain>
    </source>
</reference>
<sequence>MHIERVKIRDFRNLMDLEISFTSAAEGPDGIKHDFKSHAVIGQNGSGKSNLLEALITIFRDLDLNNAASLDYEMDYSIRNHSINLVAISGKKPKVVINGERISAAALADHAREYLPSHIFAYYSGKNERIAQLFQAHQQRFTQLLRKGQDELIRRLSYCRM</sequence>
<dbReference type="EMBL" id="OJIN01000060">
    <property type="protein sequence ID" value="SPD72748.1"/>
    <property type="molecule type" value="Genomic_DNA"/>
</dbReference>
<gene>
    <name evidence="2" type="ORF">PITCH_A1520006</name>
</gene>